<evidence type="ECO:0000259" key="4">
    <source>
        <dbReference type="PROSITE" id="PS01124"/>
    </source>
</evidence>
<dbReference type="InterPro" id="IPR018062">
    <property type="entry name" value="HTH_AraC-typ_CS"/>
</dbReference>
<gene>
    <name evidence="5" type="ORF">CGC58_09820</name>
    <name evidence="6" type="ORF">CGC58_09915</name>
</gene>
<dbReference type="InterPro" id="IPR050908">
    <property type="entry name" value="SmbC-like"/>
</dbReference>
<evidence type="ECO:0000256" key="1">
    <source>
        <dbReference type="ARBA" id="ARBA00023015"/>
    </source>
</evidence>
<name>A0A250FXZ8_9FLAO</name>
<evidence type="ECO:0000256" key="2">
    <source>
        <dbReference type="ARBA" id="ARBA00023125"/>
    </source>
</evidence>
<organism evidence="5 7">
    <name type="scientific">Capnocytophaga stomatis</name>
    <dbReference type="NCBI Taxonomy" id="1848904"/>
    <lineage>
        <taxon>Bacteria</taxon>
        <taxon>Pseudomonadati</taxon>
        <taxon>Bacteroidota</taxon>
        <taxon>Flavobacteriia</taxon>
        <taxon>Flavobacteriales</taxon>
        <taxon>Flavobacteriaceae</taxon>
        <taxon>Capnocytophaga</taxon>
    </lineage>
</organism>
<evidence type="ECO:0000313" key="5">
    <source>
        <dbReference type="EMBL" id="ATA89990.1"/>
    </source>
</evidence>
<dbReference type="GO" id="GO:0043565">
    <property type="term" value="F:sequence-specific DNA binding"/>
    <property type="evidence" value="ECO:0007669"/>
    <property type="project" value="InterPro"/>
</dbReference>
<reference evidence="7" key="2">
    <citation type="submission" date="2017-06" db="EMBL/GenBank/DDBJ databases">
        <title>Capnocytophaga spp. assemblies.</title>
        <authorList>
            <person name="Gulvik C.A."/>
        </authorList>
    </citation>
    <scope>NUCLEOTIDE SEQUENCE [LARGE SCALE GENOMIC DNA]</scope>
    <source>
        <strain evidence="7">H2177</strain>
    </source>
</reference>
<dbReference type="PANTHER" id="PTHR40055">
    <property type="entry name" value="TRANSCRIPTIONAL REGULATOR YGIV-RELATED"/>
    <property type="match status" value="1"/>
</dbReference>
<dbReference type="GO" id="GO:0003700">
    <property type="term" value="F:DNA-binding transcription factor activity"/>
    <property type="evidence" value="ECO:0007669"/>
    <property type="project" value="InterPro"/>
</dbReference>
<dbReference type="OrthoDB" id="9816011at2"/>
<dbReference type="KEGG" id="csto:CGC58_09820"/>
<keyword evidence="2" id="KW-0238">DNA-binding</keyword>
<dbReference type="PROSITE" id="PS00041">
    <property type="entry name" value="HTH_ARAC_FAMILY_1"/>
    <property type="match status" value="1"/>
</dbReference>
<dbReference type="InterPro" id="IPR018060">
    <property type="entry name" value="HTH_AraC"/>
</dbReference>
<keyword evidence="1" id="KW-0805">Transcription regulation</keyword>
<dbReference type="RefSeq" id="WP_095896546.1">
    <property type="nucleotide sequence ID" value="NZ_CP022387.1"/>
</dbReference>
<dbReference type="PROSITE" id="PS01124">
    <property type="entry name" value="HTH_ARAC_FAMILY_2"/>
    <property type="match status" value="1"/>
</dbReference>
<keyword evidence="3" id="KW-0804">Transcription</keyword>
<accession>A0A250FXZ8</accession>
<dbReference type="EMBL" id="CP022387">
    <property type="protein sequence ID" value="ATA90008.1"/>
    <property type="molecule type" value="Genomic_DNA"/>
</dbReference>
<dbReference type="KEGG" id="csto:CGC58_09915"/>
<dbReference type="Gene3D" id="3.20.80.10">
    <property type="entry name" value="Regulatory factor, effector binding domain"/>
    <property type="match status" value="1"/>
</dbReference>
<feature type="domain" description="HTH araC/xylS-type" evidence="4">
    <location>
        <begin position="15"/>
        <end position="113"/>
    </location>
</feature>
<evidence type="ECO:0000313" key="6">
    <source>
        <dbReference type="EMBL" id="ATA90008.1"/>
    </source>
</evidence>
<dbReference type="SUPFAM" id="SSF46689">
    <property type="entry name" value="Homeodomain-like"/>
    <property type="match status" value="2"/>
</dbReference>
<proteinExistence type="predicted"/>
<dbReference type="Pfam" id="PF12833">
    <property type="entry name" value="HTH_18"/>
    <property type="match status" value="1"/>
</dbReference>
<protein>
    <submittedName>
        <fullName evidence="5">AraC family transcriptional regulator</fullName>
    </submittedName>
</protein>
<dbReference type="Pfam" id="PF06445">
    <property type="entry name" value="GyrI-like"/>
    <property type="match status" value="1"/>
</dbReference>
<reference evidence="5" key="1">
    <citation type="journal article" date="2017" name="Genome Announc.">
        <title>Twelve Complete Reference Genomes of Clinical Isolates in the Capnocytophaga Genus.</title>
        <authorList>
            <person name="Villarma A."/>
            <person name="Gulvik C.A."/>
            <person name="Rowe L.A."/>
            <person name="Sheth M."/>
            <person name="Juieng P."/>
            <person name="Nicholson A.C."/>
            <person name="Loparev V.N."/>
            <person name="McQuiston J.R."/>
        </authorList>
    </citation>
    <scope>NUCLEOTIDE SEQUENCE</scope>
    <source>
        <strain evidence="5">H2177</strain>
    </source>
</reference>
<dbReference type="SUPFAM" id="SSF55136">
    <property type="entry name" value="Probable bacterial effector-binding domain"/>
    <property type="match status" value="1"/>
</dbReference>
<dbReference type="SMART" id="SM00871">
    <property type="entry name" value="AraC_E_bind"/>
    <property type="match status" value="1"/>
</dbReference>
<evidence type="ECO:0000313" key="7">
    <source>
        <dbReference type="Proteomes" id="UP000217348"/>
    </source>
</evidence>
<evidence type="ECO:0000256" key="3">
    <source>
        <dbReference type="ARBA" id="ARBA00023163"/>
    </source>
</evidence>
<dbReference type="SMART" id="SM00342">
    <property type="entry name" value="HTH_ARAC"/>
    <property type="match status" value="1"/>
</dbReference>
<dbReference type="InterPro" id="IPR029442">
    <property type="entry name" value="GyrI-like"/>
</dbReference>
<dbReference type="InterPro" id="IPR011256">
    <property type="entry name" value="Reg_factor_effector_dom_sf"/>
</dbReference>
<dbReference type="PANTHER" id="PTHR40055:SF1">
    <property type="entry name" value="TRANSCRIPTIONAL REGULATOR YGIV-RELATED"/>
    <property type="match status" value="1"/>
</dbReference>
<dbReference type="Proteomes" id="UP000217348">
    <property type="component" value="Chromosome"/>
</dbReference>
<dbReference type="InterPro" id="IPR009057">
    <property type="entry name" value="Homeodomain-like_sf"/>
</dbReference>
<dbReference type="AlphaFoldDB" id="A0A250FXZ8"/>
<dbReference type="EMBL" id="CP022387">
    <property type="protein sequence ID" value="ATA89990.1"/>
    <property type="molecule type" value="Genomic_DNA"/>
</dbReference>
<sequence>MNTKSTQADYHERINRVLEYIGTHLDEKIELKTLAEIANFSEFHFHRIFKAFVNESVGAYITRLRVEASAILLRYSNLSVEQISERVGYEMLSSLSKSFKKFYGVSPTEYRNNKTVYIMRKEEFIAEIKLKAPKIIDLEPKKVVYIALTGTYGTLNYGDTYAKLWAFVKENKLFTAGIEHICISHDDPKITEGDKQRSDICLAIHKPAKPQGEVGVKEIEGGKYAVFHYQGAYDNLGKVYDTIFGKWLPESGYELRSIVPFEKYLNDARKTPPEKLKTEIYLPIK</sequence>
<dbReference type="Gene3D" id="1.10.10.60">
    <property type="entry name" value="Homeodomain-like"/>
    <property type="match status" value="2"/>
</dbReference>
<dbReference type="InterPro" id="IPR010499">
    <property type="entry name" value="AraC_E-bd"/>
</dbReference>